<dbReference type="STRING" id="290052.ASU35_12105"/>
<dbReference type="PROSITE" id="PS51746">
    <property type="entry name" value="PPM_2"/>
    <property type="match status" value="1"/>
</dbReference>
<dbReference type="EMBL" id="LNAM01000165">
    <property type="protein sequence ID" value="KSV58611.1"/>
    <property type="molecule type" value="Genomic_DNA"/>
</dbReference>
<name>A0A0V8QDY4_9FIRM</name>
<evidence type="ECO:0000313" key="4">
    <source>
        <dbReference type="Proteomes" id="UP000054874"/>
    </source>
</evidence>
<dbReference type="Pfam" id="PF00481">
    <property type="entry name" value="PP2C"/>
    <property type="match status" value="1"/>
</dbReference>
<evidence type="ECO:0000313" key="3">
    <source>
        <dbReference type="EMBL" id="KSV58611.1"/>
    </source>
</evidence>
<feature type="transmembrane region" description="Helical" evidence="1">
    <location>
        <begin position="6"/>
        <end position="25"/>
    </location>
</feature>
<protein>
    <recommendedName>
        <fullName evidence="2">PPM-type phosphatase domain-containing protein</fullName>
    </recommendedName>
</protein>
<accession>A0A0V8QDY4</accession>
<dbReference type="AlphaFoldDB" id="A0A0V8QDY4"/>
<organism evidence="3 4">
    <name type="scientific">Acetivibrio ethanolgignens</name>
    <dbReference type="NCBI Taxonomy" id="290052"/>
    <lineage>
        <taxon>Bacteria</taxon>
        <taxon>Bacillati</taxon>
        <taxon>Bacillota</taxon>
        <taxon>Clostridia</taxon>
        <taxon>Eubacteriales</taxon>
        <taxon>Oscillospiraceae</taxon>
        <taxon>Acetivibrio</taxon>
    </lineage>
</organism>
<keyword evidence="4" id="KW-1185">Reference proteome</keyword>
<gene>
    <name evidence="3" type="ORF">ASU35_12105</name>
</gene>
<evidence type="ECO:0000259" key="2">
    <source>
        <dbReference type="PROSITE" id="PS51746"/>
    </source>
</evidence>
<proteinExistence type="predicted"/>
<keyword evidence="1" id="KW-0812">Transmembrane</keyword>
<evidence type="ECO:0000256" key="1">
    <source>
        <dbReference type="SAM" id="Phobius"/>
    </source>
</evidence>
<dbReference type="InterPro" id="IPR001932">
    <property type="entry name" value="PPM-type_phosphatase-like_dom"/>
</dbReference>
<dbReference type="SUPFAM" id="SSF81606">
    <property type="entry name" value="PP2C-like"/>
    <property type="match status" value="1"/>
</dbReference>
<dbReference type="OrthoDB" id="9801841at2"/>
<feature type="domain" description="PPM-type phosphatase" evidence="2">
    <location>
        <begin position="45"/>
        <end position="283"/>
    </location>
</feature>
<sequence length="291" mass="31837">MTGTEMLGVIVLVCLVTAVIVRLLAGFAQKENVLGAYGNQNLQVDVGIGQTTGNKELQSDRARAERTSAGVLAVIADGIGKRNIGQVCAQIAMDTILDKYEPYTFLSQPDHFFRTAFYEANRRIQMTLEEAKGGASLGTVFVNETKLYYALAGNIQIALFRGGEIIPLSKGQTIAVLAEEAWKDGRLSRQEAVWSMDEKRLWNYVGMDGFCEIEVESQPILIKPEDMVLLATCGIFEELSWSEIEDILVKQGSLQEKAGEIVRATEQKEGTQKENGSVILLRVPNGTGAVS</sequence>
<dbReference type="SMART" id="SM00332">
    <property type="entry name" value="PP2Cc"/>
    <property type="match status" value="1"/>
</dbReference>
<reference evidence="3 4" key="1">
    <citation type="submission" date="2015-11" db="EMBL/GenBank/DDBJ databases">
        <title>Butyribacter intestini gen. nov., sp. nov., a butyric acid-producing bacterium of the family Lachnospiraceae isolated from the human faeces.</title>
        <authorList>
            <person name="Zou Y."/>
            <person name="Xue W."/>
            <person name="Luo G."/>
            <person name="Lv M."/>
        </authorList>
    </citation>
    <scope>NUCLEOTIDE SEQUENCE [LARGE SCALE GENOMIC DNA]</scope>
    <source>
        <strain evidence="3 4">ACET-33324</strain>
    </source>
</reference>
<keyword evidence="1" id="KW-0472">Membrane</keyword>
<comment type="caution">
    <text evidence="3">The sequence shown here is derived from an EMBL/GenBank/DDBJ whole genome shotgun (WGS) entry which is preliminary data.</text>
</comment>
<dbReference type="InterPro" id="IPR036457">
    <property type="entry name" value="PPM-type-like_dom_sf"/>
</dbReference>
<keyword evidence="1" id="KW-1133">Transmembrane helix</keyword>
<dbReference type="Gene3D" id="3.60.40.10">
    <property type="entry name" value="PPM-type phosphatase domain"/>
    <property type="match status" value="1"/>
</dbReference>
<dbReference type="Proteomes" id="UP000054874">
    <property type="component" value="Unassembled WGS sequence"/>
</dbReference>